<sequence length="561" mass="59354">MSEPSQEGTGVRARYSRWRATSRGRKTLKAAYAQAARDVKRMDPAVRERIGRANMTQSDLQQLANLHVDSTMRPDRSAGLSERLGQAANARLQQAGNAPRQPRISRTRNPLRRIARRYSRWGRNERRGTKALKAALTQAAKDVKRTDPAVLRTIGRSTLTSADLAALASGRMDQVFRPEGRLAGAPGQQNGAGRQGQGIQSRDAVRQLPQQSEQMSQRMEALQQSIIASQQQVISLMEENNRLQAEMRQLLEARVQQLEQENAASPSLDPAQQREGANQLETGTDQDRGERTEGEPEARAEGEPRTAGETEVGENGEDRTAGEAEVGEDGEARTTGEAEVGEGEPRGAGEAEVGEGEPRGAGETEVGEGEPRGAGEAEVGEDRGAGEAGVAEVGDDSGAQLGEGGEPQTPAEGWTVSSETQGESVRAGEAQEGRQTTGEVEAPAASAQGPAITPAQAVDTQRPGTDPQQAGVDGQPRGDDSRVAAAHAQAPQGPAAGERSQAEIDTANALKFNDATTPLNKVSAKRTAEAVKAGGDDSTRRQQQTGQATTTRSGPSGKDGR</sequence>
<feature type="compositionally biased region" description="Basic and acidic residues" evidence="1">
    <location>
        <begin position="526"/>
        <end position="540"/>
    </location>
</feature>
<accession>A0A4R0J686</accession>
<dbReference type="RefSeq" id="WP_131496079.1">
    <property type="nucleotide sequence ID" value="NZ_SJKC01000001.1"/>
</dbReference>
<evidence type="ECO:0000313" key="3">
    <source>
        <dbReference type="Proteomes" id="UP000294225"/>
    </source>
</evidence>
<proteinExistence type="predicted"/>
<gene>
    <name evidence="2" type="ORF">E0H92_10375</name>
</gene>
<comment type="caution">
    <text evidence="2">The sequence shown here is derived from an EMBL/GenBank/DDBJ whole genome shotgun (WGS) entry which is preliminary data.</text>
</comment>
<name>A0A4R0J686_9ACTN</name>
<feature type="compositionally biased region" description="Basic and acidic residues" evidence="1">
    <location>
        <begin position="285"/>
        <end position="308"/>
    </location>
</feature>
<feature type="region of interest" description="Disordered" evidence="1">
    <location>
        <begin position="181"/>
        <end position="200"/>
    </location>
</feature>
<evidence type="ECO:0000313" key="2">
    <source>
        <dbReference type="EMBL" id="TCC42011.1"/>
    </source>
</evidence>
<organism evidence="2 3">
    <name type="scientific">Kribbella speibonae</name>
    <dbReference type="NCBI Taxonomy" id="1572660"/>
    <lineage>
        <taxon>Bacteria</taxon>
        <taxon>Bacillati</taxon>
        <taxon>Actinomycetota</taxon>
        <taxon>Actinomycetes</taxon>
        <taxon>Propionibacteriales</taxon>
        <taxon>Kribbellaceae</taxon>
        <taxon>Kribbella</taxon>
    </lineage>
</organism>
<evidence type="ECO:0000256" key="1">
    <source>
        <dbReference type="SAM" id="MobiDB-lite"/>
    </source>
</evidence>
<feature type="region of interest" description="Disordered" evidence="1">
    <location>
        <begin position="91"/>
        <end position="113"/>
    </location>
</feature>
<dbReference type="AlphaFoldDB" id="A0A4R0J686"/>
<dbReference type="Proteomes" id="UP000294225">
    <property type="component" value="Unassembled WGS sequence"/>
</dbReference>
<feature type="compositionally biased region" description="Low complexity" evidence="1">
    <location>
        <begin position="183"/>
        <end position="200"/>
    </location>
</feature>
<feature type="compositionally biased region" description="Basic residues" evidence="1">
    <location>
        <begin position="103"/>
        <end position="113"/>
    </location>
</feature>
<feature type="compositionally biased region" description="Polar residues" evidence="1">
    <location>
        <begin position="458"/>
        <end position="468"/>
    </location>
</feature>
<reference evidence="2 3" key="1">
    <citation type="submission" date="2019-02" db="EMBL/GenBank/DDBJ databases">
        <title>Kribbella capetownensis sp. nov. and Kribbella speibonae sp. nov., isolated from soil.</title>
        <authorList>
            <person name="Curtis S.M."/>
            <person name="Norton I."/>
            <person name="Everest G.J."/>
            <person name="Meyers P.R."/>
        </authorList>
    </citation>
    <scope>NUCLEOTIDE SEQUENCE [LARGE SCALE GENOMIC DNA]</scope>
    <source>
        <strain evidence="2 3">YM55</strain>
    </source>
</reference>
<feature type="compositionally biased region" description="Low complexity" evidence="1">
    <location>
        <begin position="484"/>
        <end position="497"/>
    </location>
</feature>
<feature type="compositionally biased region" description="Basic and acidic residues" evidence="1">
    <location>
        <begin position="369"/>
        <end position="385"/>
    </location>
</feature>
<protein>
    <submittedName>
        <fullName evidence="2">Uncharacterized protein</fullName>
    </submittedName>
</protein>
<feature type="compositionally biased region" description="Low complexity" evidence="1">
    <location>
        <begin position="541"/>
        <end position="552"/>
    </location>
</feature>
<dbReference type="EMBL" id="SJKC01000001">
    <property type="protein sequence ID" value="TCC42011.1"/>
    <property type="molecule type" value="Genomic_DNA"/>
</dbReference>
<feature type="region of interest" description="Disordered" evidence="1">
    <location>
        <begin position="259"/>
        <end position="561"/>
    </location>
</feature>